<dbReference type="InterPro" id="IPR001173">
    <property type="entry name" value="Glyco_trans_2-like"/>
</dbReference>
<dbReference type="EMBL" id="JADEXQ010000049">
    <property type="protein sequence ID" value="MBE9030966.1"/>
    <property type="molecule type" value="Genomic_DNA"/>
</dbReference>
<comment type="caution">
    <text evidence="2">The sequence shown here is derived from an EMBL/GenBank/DDBJ whole genome shotgun (WGS) entry which is preliminary data.</text>
</comment>
<keyword evidence="3" id="KW-1185">Reference proteome</keyword>
<dbReference type="SUPFAM" id="SSF53448">
    <property type="entry name" value="Nucleotide-diphospho-sugar transferases"/>
    <property type="match status" value="1"/>
</dbReference>
<dbReference type="CDD" id="cd00761">
    <property type="entry name" value="Glyco_tranf_GTA_type"/>
    <property type="match status" value="1"/>
</dbReference>
<evidence type="ECO:0000313" key="2">
    <source>
        <dbReference type="EMBL" id="MBE9030966.1"/>
    </source>
</evidence>
<dbReference type="PANTHER" id="PTHR22916">
    <property type="entry name" value="GLYCOSYLTRANSFERASE"/>
    <property type="match status" value="1"/>
</dbReference>
<gene>
    <name evidence="2" type="ORF">IQ266_14615</name>
</gene>
<dbReference type="Pfam" id="PF00535">
    <property type="entry name" value="Glycos_transf_2"/>
    <property type="match status" value="1"/>
</dbReference>
<organism evidence="2 3">
    <name type="scientific">Romeriopsis navalis LEGE 11480</name>
    <dbReference type="NCBI Taxonomy" id="2777977"/>
    <lineage>
        <taxon>Bacteria</taxon>
        <taxon>Bacillati</taxon>
        <taxon>Cyanobacteriota</taxon>
        <taxon>Cyanophyceae</taxon>
        <taxon>Leptolyngbyales</taxon>
        <taxon>Leptolyngbyaceae</taxon>
        <taxon>Romeriopsis</taxon>
        <taxon>Romeriopsis navalis</taxon>
    </lineage>
</organism>
<dbReference type="InterPro" id="IPR029044">
    <property type="entry name" value="Nucleotide-diphossugar_trans"/>
</dbReference>
<accession>A0A928VLX1</accession>
<proteinExistence type="predicted"/>
<evidence type="ECO:0000313" key="3">
    <source>
        <dbReference type="Proteomes" id="UP000625316"/>
    </source>
</evidence>
<dbReference type="Gene3D" id="3.90.550.10">
    <property type="entry name" value="Spore Coat Polysaccharide Biosynthesis Protein SpsA, Chain A"/>
    <property type="match status" value="1"/>
</dbReference>
<evidence type="ECO:0000259" key="1">
    <source>
        <dbReference type="Pfam" id="PF00535"/>
    </source>
</evidence>
<reference evidence="2" key="1">
    <citation type="submission" date="2020-10" db="EMBL/GenBank/DDBJ databases">
        <authorList>
            <person name="Castelo-Branco R."/>
            <person name="Eusebio N."/>
            <person name="Adriana R."/>
            <person name="Vieira A."/>
            <person name="Brugerolle De Fraissinette N."/>
            <person name="Rezende De Castro R."/>
            <person name="Schneider M.P."/>
            <person name="Vasconcelos V."/>
            <person name="Leao P.N."/>
        </authorList>
    </citation>
    <scope>NUCLEOTIDE SEQUENCE</scope>
    <source>
        <strain evidence="2">LEGE 11480</strain>
    </source>
</reference>
<sequence>MLLPVSVVIPAYNAERFIAQTLDSVLAQTFTAFEVIVVNDGSTDETQSIVEHYLLTDDRVRLINQSNQGISATRQRGKAAAKGDFIAFLDADDLWLPHNLEVHLRHFAGHPKLGISFGRVEFMHLDGTPTGVLSTSRLQGIEPEHLFYENLLTTTSNAIVRREVFDQIGGFDVDLCGTEDQEFFLRTCCFGWNVEGVEDVLVRYRITAGGLSSRLDLLEDDWLRFSDKVKAYAPAVVAQHGAKSRAYFLRYIARRSLRVSDSRTIGLRFMRRALKSDWTILLQEPRRTTLTLLAVCCKPLLPRSRPSG</sequence>
<protein>
    <submittedName>
        <fullName evidence="2">Glycosyltransferase family 2 protein</fullName>
    </submittedName>
</protein>
<dbReference type="Proteomes" id="UP000625316">
    <property type="component" value="Unassembled WGS sequence"/>
</dbReference>
<name>A0A928VLX1_9CYAN</name>
<dbReference type="GO" id="GO:0016758">
    <property type="term" value="F:hexosyltransferase activity"/>
    <property type="evidence" value="ECO:0007669"/>
    <property type="project" value="UniProtKB-ARBA"/>
</dbReference>
<feature type="domain" description="Glycosyltransferase 2-like" evidence="1">
    <location>
        <begin position="6"/>
        <end position="168"/>
    </location>
</feature>
<dbReference type="AlphaFoldDB" id="A0A928VLX1"/>
<dbReference type="PANTHER" id="PTHR22916:SF3">
    <property type="entry name" value="UDP-GLCNAC:BETAGAL BETA-1,3-N-ACETYLGLUCOSAMINYLTRANSFERASE-LIKE PROTEIN 1"/>
    <property type="match status" value="1"/>
</dbReference>